<feature type="transmembrane region" description="Helical" evidence="2">
    <location>
        <begin position="405"/>
        <end position="427"/>
    </location>
</feature>
<organism evidence="3">
    <name type="scientific">Cladocopium goreaui</name>
    <dbReference type="NCBI Taxonomy" id="2562237"/>
    <lineage>
        <taxon>Eukaryota</taxon>
        <taxon>Sar</taxon>
        <taxon>Alveolata</taxon>
        <taxon>Dinophyceae</taxon>
        <taxon>Suessiales</taxon>
        <taxon>Symbiodiniaceae</taxon>
        <taxon>Cladocopium</taxon>
    </lineage>
</organism>
<accession>A0A9P1BVE7</accession>
<dbReference type="OrthoDB" id="421911at2759"/>
<keyword evidence="5" id="KW-1185">Reference proteome</keyword>
<dbReference type="EMBL" id="CAMXCT010000541">
    <property type="protein sequence ID" value="CAI3980161.1"/>
    <property type="molecule type" value="Genomic_DNA"/>
</dbReference>
<dbReference type="AlphaFoldDB" id="A0A9P1BVE7"/>
<feature type="compositionally biased region" description="Low complexity" evidence="1">
    <location>
        <begin position="293"/>
        <end position="308"/>
    </location>
</feature>
<feature type="transmembrane region" description="Helical" evidence="2">
    <location>
        <begin position="536"/>
        <end position="558"/>
    </location>
</feature>
<protein>
    <submittedName>
        <fullName evidence="3">Uncharacterized protein</fullName>
    </submittedName>
</protein>
<feature type="transmembrane region" description="Helical" evidence="2">
    <location>
        <begin position="66"/>
        <end position="86"/>
    </location>
</feature>
<proteinExistence type="predicted"/>
<reference evidence="3" key="1">
    <citation type="submission" date="2022-10" db="EMBL/GenBank/DDBJ databases">
        <authorList>
            <person name="Chen Y."/>
            <person name="Dougan E. K."/>
            <person name="Chan C."/>
            <person name="Rhodes N."/>
            <person name="Thang M."/>
        </authorList>
    </citation>
    <scope>NUCLEOTIDE SEQUENCE</scope>
</reference>
<evidence type="ECO:0000313" key="4">
    <source>
        <dbReference type="EMBL" id="CAL4767473.1"/>
    </source>
</evidence>
<feature type="transmembrane region" description="Helical" evidence="2">
    <location>
        <begin position="117"/>
        <end position="140"/>
    </location>
</feature>
<feature type="transmembrane region" description="Helical" evidence="2">
    <location>
        <begin position="339"/>
        <end position="359"/>
    </location>
</feature>
<feature type="transmembrane region" description="Helical" evidence="2">
    <location>
        <begin position="504"/>
        <end position="524"/>
    </location>
</feature>
<name>A0A9P1BVE7_9DINO</name>
<evidence type="ECO:0000313" key="3">
    <source>
        <dbReference type="EMBL" id="CAI3980161.1"/>
    </source>
</evidence>
<feature type="region of interest" description="Disordered" evidence="1">
    <location>
        <begin position="288"/>
        <end position="321"/>
    </location>
</feature>
<dbReference type="EMBL" id="CAMXCT030000541">
    <property type="protein sequence ID" value="CAL4767473.1"/>
    <property type="molecule type" value="Genomic_DNA"/>
</dbReference>
<keyword evidence="2" id="KW-1133">Transmembrane helix</keyword>
<reference evidence="4 5" key="2">
    <citation type="submission" date="2024-05" db="EMBL/GenBank/DDBJ databases">
        <authorList>
            <person name="Chen Y."/>
            <person name="Shah S."/>
            <person name="Dougan E. K."/>
            <person name="Thang M."/>
            <person name="Chan C."/>
        </authorList>
    </citation>
    <scope>NUCLEOTIDE SEQUENCE [LARGE SCALE GENOMIC DNA]</scope>
</reference>
<comment type="caution">
    <text evidence="3">The sequence shown here is derived from an EMBL/GenBank/DDBJ whole genome shotgun (WGS) entry which is preliminary data.</text>
</comment>
<keyword evidence="2" id="KW-0812">Transmembrane</keyword>
<evidence type="ECO:0000256" key="1">
    <source>
        <dbReference type="SAM" id="MobiDB-lite"/>
    </source>
</evidence>
<sequence length="612" mass="69234">MLCAQWRKRLKHVAALHLRQIPCFHAVIQSCRCFKRSRYRNLGQEEDDTAEVEDKSQNVNVMLGNVLMKISLACMIGVTVLCLVRTQGFTEEEMDKMAFGTVDEEYEWLRFKEDSPLVLYLGTVELLICGSCAVTAAAMYQRNSYQMEHPENAPEKRYVKVEVSKDDGSLFGLGFRPSTDGLECLVVEDIRRNSALHRWNAKALEPSPEEIVEEALGDGTDSPQGSAPRKPQVMVGSMIVAVNDVFGDVGLMQQQLVSKDQVTLWMPSEFREVHPSDFEGSMFGARDPPLSEAAQGPAPVAPPATVGAKDADGETVEGQSPPGPRFACVAMEDEEPQILTRWAVCALMFGWVTMVPILMMQPHEERPRQQLFRQFLLKPCFFILPLWILLWWLDCVQLLFMIQIVHPFFFFLLCHTLLPAALVWFLFTMQVADEHIVLDQRKSRQVEAGEVSVIEDPQPLLLKELIMVNPIALVGLGCSVSIPIVLCSLFSVFETRRLKQAQSFVNMIYGPLTVLQLVSMYILYHLRFAQLPEMYLAGFYFLLSIPCFAVWCVCLICANQFAKRDLQLVQSQRLERAKELAKKDLAVQEAPAESLVDCTEAITREYELIYTV</sequence>
<evidence type="ECO:0000313" key="5">
    <source>
        <dbReference type="Proteomes" id="UP001152797"/>
    </source>
</evidence>
<feature type="transmembrane region" description="Helical" evidence="2">
    <location>
        <begin position="471"/>
        <end position="492"/>
    </location>
</feature>
<gene>
    <name evidence="3" type="ORF">C1SCF055_LOCUS8064</name>
</gene>
<dbReference type="Proteomes" id="UP001152797">
    <property type="component" value="Unassembled WGS sequence"/>
</dbReference>
<evidence type="ECO:0000256" key="2">
    <source>
        <dbReference type="SAM" id="Phobius"/>
    </source>
</evidence>
<dbReference type="PROSITE" id="PS51257">
    <property type="entry name" value="PROKAR_LIPOPROTEIN"/>
    <property type="match status" value="1"/>
</dbReference>
<keyword evidence="2" id="KW-0472">Membrane</keyword>
<dbReference type="EMBL" id="CAMXCT020000541">
    <property type="protein sequence ID" value="CAL1133536.1"/>
    <property type="molecule type" value="Genomic_DNA"/>
</dbReference>
<feature type="transmembrane region" description="Helical" evidence="2">
    <location>
        <begin position="371"/>
        <end position="393"/>
    </location>
</feature>